<dbReference type="VEuPathDB" id="FungiDB:SCHCODRAFT_02645668"/>
<keyword evidence="4" id="KW-1185">Reference proteome</keyword>
<dbReference type="EMBL" id="GL377318">
    <property type="protein sequence ID" value="EFI91249.1"/>
    <property type="molecule type" value="Genomic_DNA"/>
</dbReference>
<dbReference type="InterPro" id="IPR042099">
    <property type="entry name" value="ANL_N_sf"/>
</dbReference>
<dbReference type="AlphaFoldDB" id="D8QLE9"/>
<dbReference type="STRING" id="578458.D8QLE9"/>
<dbReference type="Pfam" id="PF00501">
    <property type="entry name" value="AMP-binding"/>
    <property type="match status" value="1"/>
</dbReference>
<feature type="domain" description="AMP-binding enzyme C-terminal" evidence="2">
    <location>
        <begin position="493"/>
        <end position="572"/>
    </location>
</feature>
<sequence>MSDEPWIPKNTVEETLRLMTAPGALLETETACIDGRVYSVYKNLPASCRALWLQVVRMYGDREYVVFEEQRYTFRAAHEQALKTAAMFRDAYGIGKGDHVGIVSRNIPDYLVVFWACHLLGAVPALVNCTLTQESIKHSIILCDCKLILLDPERADLLEPAIDDLLNTTHAKDVLVLESHEGKGWWKGTKSYSDELAKYEGDGVDVASNDPGIVPEDDAIILFSSGTGSLMPKACLSTQRALLTNLFNVISNGHRATIRRGEKPVSGIIPPPMGVFYPTPIFGAIGTLYARWSMRLLATFMGAKLVYVREYKPSECASLIRKEDINTQNAIHDLIDLASTELQGHRFITVGVAGGAVHKDFARRAREAFPGAMIGQGYGMTEMNASCVTTSAEDFSARPLSCGTRVPVVDAMVVDENGRKLPPGHTGEIWVRGPNAMKCYYGDPEATAKFMTKDGWCKTGDIGAVCAEGFVYITDRKKDMIIRDGLNVGSISIENALYAHPGVSEAAAVPVPDERSGELPVAVAVVKEGHREQVTEEGLLELLRKKHVLPKHAVPLMIVLTNEPLKRNAAGKVLKIELKESMATEWQKRKAA</sequence>
<dbReference type="InterPro" id="IPR045851">
    <property type="entry name" value="AMP-bd_C_sf"/>
</dbReference>
<dbReference type="Gene3D" id="3.30.300.30">
    <property type="match status" value="1"/>
</dbReference>
<dbReference type="GO" id="GO:0016405">
    <property type="term" value="F:CoA-ligase activity"/>
    <property type="evidence" value="ECO:0007669"/>
    <property type="project" value="TreeGrafter"/>
</dbReference>
<dbReference type="OMA" id="CELCEPN"/>
<proteinExistence type="predicted"/>
<dbReference type="PANTHER" id="PTHR24096:SF393">
    <property type="entry name" value="LIGASE, PUTATIVE-RELATED"/>
    <property type="match status" value="1"/>
</dbReference>
<organism evidence="4">
    <name type="scientific">Schizophyllum commune (strain H4-8 / FGSC 9210)</name>
    <name type="common">Split gill fungus</name>
    <dbReference type="NCBI Taxonomy" id="578458"/>
    <lineage>
        <taxon>Eukaryota</taxon>
        <taxon>Fungi</taxon>
        <taxon>Dikarya</taxon>
        <taxon>Basidiomycota</taxon>
        <taxon>Agaricomycotina</taxon>
        <taxon>Agaricomycetes</taxon>
        <taxon>Agaricomycetidae</taxon>
        <taxon>Agaricales</taxon>
        <taxon>Schizophyllaceae</taxon>
        <taxon>Schizophyllum</taxon>
    </lineage>
</organism>
<dbReference type="Proteomes" id="UP000007431">
    <property type="component" value="Unassembled WGS sequence"/>
</dbReference>
<evidence type="ECO:0000313" key="3">
    <source>
        <dbReference type="EMBL" id="EFI91249.1"/>
    </source>
</evidence>
<name>D8QLE9_SCHCM</name>
<evidence type="ECO:0000313" key="4">
    <source>
        <dbReference type="Proteomes" id="UP000007431"/>
    </source>
</evidence>
<feature type="domain" description="AMP-dependent synthetase/ligase" evidence="1">
    <location>
        <begin position="56"/>
        <end position="441"/>
    </location>
</feature>
<gene>
    <name evidence="3" type="ORF">SCHCODRAFT_71275</name>
</gene>
<dbReference type="Pfam" id="PF13193">
    <property type="entry name" value="AMP-binding_C"/>
    <property type="match status" value="1"/>
</dbReference>
<dbReference type="PANTHER" id="PTHR24096">
    <property type="entry name" value="LONG-CHAIN-FATTY-ACID--COA LIGASE"/>
    <property type="match status" value="1"/>
</dbReference>
<accession>D8QLE9</accession>
<dbReference type="InterPro" id="IPR000873">
    <property type="entry name" value="AMP-dep_synth/lig_dom"/>
</dbReference>
<reference evidence="3 4" key="1">
    <citation type="journal article" date="2010" name="Nat. Biotechnol.">
        <title>Genome sequence of the model mushroom Schizophyllum commune.</title>
        <authorList>
            <person name="Ohm R.A."/>
            <person name="de Jong J.F."/>
            <person name="Lugones L.G."/>
            <person name="Aerts A."/>
            <person name="Kothe E."/>
            <person name="Stajich J.E."/>
            <person name="de Vries R.P."/>
            <person name="Record E."/>
            <person name="Levasseur A."/>
            <person name="Baker S.E."/>
            <person name="Bartholomew K.A."/>
            <person name="Coutinho P.M."/>
            <person name="Erdmann S."/>
            <person name="Fowler T.J."/>
            <person name="Gathman A.C."/>
            <person name="Lombard V."/>
            <person name="Henrissat B."/>
            <person name="Knabe N."/>
            <person name="Kuees U."/>
            <person name="Lilly W.W."/>
            <person name="Lindquist E."/>
            <person name="Lucas S."/>
            <person name="Magnuson J.K."/>
            <person name="Piumi F."/>
            <person name="Raudaskoski M."/>
            <person name="Salamov A."/>
            <person name="Schmutz J."/>
            <person name="Schwarze F.W.M.R."/>
            <person name="vanKuyk P.A."/>
            <person name="Horton J.S."/>
            <person name="Grigoriev I.V."/>
            <person name="Woesten H.A.B."/>
        </authorList>
    </citation>
    <scope>NUCLEOTIDE SEQUENCE [LARGE SCALE GENOMIC DNA]</scope>
    <source>
        <strain evidence="4">H4-8 / FGSC 9210</strain>
    </source>
</reference>
<dbReference type="eggNOG" id="KOG1176">
    <property type="taxonomic scope" value="Eukaryota"/>
</dbReference>
<dbReference type="InParanoid" id="D8QLE9"/>
<evidence type="ECO:0008006" key="5">
    <source>
        <dbReference type="Google" id="ProtNLM"/>
    </source>
</evidence>
<protein>
    <recommendedName>
        <fullName evidence="5">AMP-dependent synthetase/ligase domain-containing protein</fullName>
    </recommendedName>
</protein>
<evidence type="ECO:0000259" key="1">
    <source>
        <dbReference type="Pfam" id="PF00501"/>
    </source>
</evidence>
<dbReference type="GO" id="GO:0019748">
    <property type="term" value="P:secondary metabolic process"/>
    <property type="evidence" value="ECO:0007669"/>
    <property type="project" value="TreeGrafter"/>
</dbReference>
<dbReference type="SUPFAM" id="SSF56801">
    <property type="entry name" value="Acetyl-CoA synthetase-like"/>
    <property type="match status" value="1"/>
</dbReference>
<dbReference type="InterPro" id="IPR025110">
    <property type="entry name" value="AMP-bd_C"/>
</dbReference>
<evidence type="ECO:0000259" key="2">
    <source>
        <dbReference type="Pfam" id="PF13193"/>
    </source>
</evidence>
<dbReference type="HOGENOM" id="CLU_000022_59_0_1"/>
<dbReference type="Gene3D" id="3.40.50.12780">
    <property type="entry name" value="N-terminal domain of ligase-like"/>
    <property type="match status" value="1"/>
</dbReference>